<keyword evidence="2 4" id="KW-0728">SH3 domain</keyword>
<feature type="region of interest" description="Disordered" evidence="6">
    <location>
        <begin position="1219"/>
        <end position="1247"/>
    </location>
</feature>
<evidence type="ECO:0000256" key="2">
    <source>
        <dbReference type="ARBA" id="ARBA00022443"/>
    </source>
</evidence>
<evidence type="ECO:0000256" key="6">
    <source>
        <dbReference type="SAM" id="MobiDB-lite"/>
    </source>
</evidence>
<feature type="region of interest" description="Disordered" evidence="6">
    <location>
        <begin position="861"/>
        <end position="969"/>
    </location>
</feature>
<feature type="compositionally biased region" description="Polar residues" evidence="6">
    <location>
        <begin position="1333"/>
        <end position="1352"/>
    </location>
</feature>
<protein>
    <submittedName>
        <fullName evidence="9">RIMS-binding protein 2</fullName>
    </submittedName>
</protein>
<feature type="region of interest" description="Disordered" evidence="6">
    <location>
        <begin position="107"/>
        <end position="195"/>
    </location>
</feature>
<dbReference type="InterPro" id="IPR036116">
    <property type="entry name" value="FN3_sf"/>
</dbReference>
<feature type="compositionally biased region" description="Basic and acidic residues" evidence="6">
    <location>
        <begin position="953"/>
        <end position="965"/>
    </location>
</feature>
<evidence type="ECO:0000256" key="5">
    <source>
        <dbReference type="SAM" id="Coils"/>
    </source>
</evidence>
<dbReference type="FunFam" id="2.30.30.40:FF:000016">
    <property type="entry name" value="RIMS-binding protein 2 isoform X2"/>
    <property type="match status" value="1"/>
</dbReference>
<feature type="compositionally biased region" description="Low complexity" evidence="6">
    <location>
        <begin position="372"/>
        <end position="385"/>
    </location>
</feature>
<evidence type="ECO:0000313" key="10">
    <source>
        <dbReference type="Proteomes" id="UP000192578"/>
    </source>
</evidence>
<feature type="compositionally biased region" description="Basic and acidic residues" evidence="6">
    <location>
        <begin position="988"/>
        <end position="1014"/>
    </location>
</feature>
<feature type="compositionally biased region" description="Basic and acidic residues" evidence="6">
    <location>
        <begin position="927"/>
        <end position="939"/>
    </location>
</feature>
<dbReference type="Proteomes" id="UP000192578">
    <property type="component" value="Unassembled WGS sequence"/>
</dbReference>
<dbReference type="GO" id="GO:0045202">
    <property type="term" value="C:synapse"/>
    <property type="evidence" value="ECO:0007669"/>
    <property type="project" value="GOC"/>
</dbReference>
<feature type="region of interest" description="Disordered" evidence="6">
    <location>
        <begin position="342"/>
        <end position="389"/>
    </location>
</feature>
<feature type="domain" description="SH3" evidence="7">
    <location>
        <begin position="1246"/>
        <end position="1311"/>
    </location>
</feature>
<dbReference type="InterPro" id="IPR040325">
    <property type="entry name" value="RIMBP1/2/3"/>
</dbReference>
<evidence type="ECO:0000313" key="9">
    <source>
        <dbReference type="EMBL" id="OQV25325.1"/>
    </source>
</evidence>
<proteinExistence type="inferred from homology"/>
<feature type="domain" description="Fibronectin type-III" evidence="8">
    <location>
        <begin position="411"/>
        <end position="500"/>
    </location>
</feature>
<evidence type="ECO:0000256" key="3">
    <source>
        <dbReference type="ARBA" id="ARBA00022737"/>
    </source>
</evidence>
<feature type="compositionally biased region" description="Polar residues" evidence="6">
    <location>
        <begin position="904"/>
        <end position="914"/>
    </location>
</feature>
<evidence type="ECO:0000259" key="7">
    <source>
        <dbReference type="PROSITE" id="PS50002"/>
    </source>
</evidence>
<feature type="compositionally biased region" description="Basic and acidic residues" evidence="6">
    <location>
        <begin position="1038"/>
        <end position="1053"/>
    </location>
</feature>
<keyword evidence="5" id="KW-0175">Coiled coil</keyword>
<feature type="compositionally biased region" description="Low complexity" evidence="6">
    <location>
        <begin position="1070"/>
        <end position="1080"/>
    </location>
</feature>
<dbReference type="SMART" id="SM00326">
    <property type="entry name" value="SH3"/>
    <property type="match status" value="3"/>
</dbReference>
<feature type="compositionally biased region" description="Low complexity" evidence="6">
    <location>
        <begin position="749"/>
        <end position="758"/>
    </location>
</feature>
<dbReference type="CDD" id="cd00063">
    <property type="entry name" value="FN3"/>
    <property type="match status" value="1"/>
</dbReference>
<evidence type="ECO:0000256" key="1">
    <source>
        <dbReference type="ARBA" id="ARBA00010749"/>
    </source>
</evidence>
<dbReference type="SUPFAM" id="SSF50044">
    <property type="entry name" value="SH3-domain"/>
    <property type="match status" value="3"/>
</dbReference>
<dbReference type="InterPro" id="IPR001452">
    <property type="entry name" value="SH3_domain"/>
</dbReference>
<dbReference type="InterPro" id="IPR003961">
    <property type="entry name" value="FN3_dom"/>
</dbReference>
<feature type="compositionally biased region" description="Polar residues" evidence="6">
    <location>
        <begin position="1228"/>
        <end position="1237"/>
    </location>
</feature>
<dbReference type="InterPro" id="IPR013783">
    <property type="entry name" value="Ig-like_fold"/>
</dbReference>
<feature type="region of interest" description="Disordered" evidence="6">
    <location>
        <begin position="987"/>
        <end position="1120"/>
    </location>
</feature>
<feature type="region of interest" description="Disordered" evidence="6">
    <location>
        <begin position="1312"/>
        <end position="1386"/>
    </location>
</feature>
<dbReference type="PANTHER" id="PTHR14234:SF19">
    <property type="entry name" value="RIM-BINDING PROTEIN, ISOFORM F"/>
    <property type="match status" value="1"/>
</dbReference>
<dbReference type="PROSITE" id="PS50853">
    <property type="entry name" value="FN3"/>
    <property type="match status" value="2"/>
</dbReference>
<evidence type="ECO:0000259" key="8">
    <source>
        <dbReference type="PROSITE" id="PS50853"/>
    </source>
</evidence>
<reference evidence="10" key="1">
    <citation type="submission" date="2017-01" db="EMBL/GenBank/DDBJ databases">
        <title>Comparative genomics of anhydrobiosis in the tardigrade Hypsibius dujardini.</title>
        <authorList>
            <person name="Yoshida Y."/>
            <person name="Koutsovoulos G."/>
            <person name="Laetsch D."/>
            <person name="Stevens L."/>
            <person name="Kumar S."/>
            <person name="Horikawa D."/>
            <person name="Ishino K."/>
            <person name="Komine S."/>
            <person name="Tomita M."/>
            <person name="Blaxter M."/>
            <person name="Arakawa K."/>
        </authorList>
    </citation>
    <scope>NUCLEOTIDE SEQUENCE [LARGE SCALE GENOMIC DNA]</scope>
    <source>
        <strain evidence="10">Z151</strain>
    </source>
</reference>
<feature type="compositionally biased region" description="Basic and acidic residues" evidence="6">
    <location>
        <begin position="1103"/>
        <end position="1114"/>
    </location>
</feature>
<feature type="domain" description="Fibronectin type-III" evidence="8">
    <location>
        <begin position="503"/>
        <end position="592"/>
    </location>
</feature>
<dbReference type="Pfam" id="PF25523">
    <property type="entry name" value="Ig_RIMBP2"/>
    <property type="match status" value="1"/>
</dbReference>
<dbReference type="InterPro" id="IPR036028">
    <property type="entry name" value="SH3-like_dom_sf"/>
</dbReference>
<feature type="coiled-coil region" evidence="5">
    <location>
        <begin position="32"/>
        <end position="105"/>
    </location>
</feature>
<comment type="similarity">
    <text evidence="1">Belongs to the RIMBP family.</text>
</comment>
<dbReference type="Pfam" id="PF07653">
    <property type="entry name" value="SH3_2"/>
    <property type="match status" value="3"/>
</dbReference>
<gene>
    <name evidence="9" type="ORF">BV898_01006</name>
</gene>
<keyword evidence="3" id="KW-0677">Repeat</keyword>
<feature type="region of interest" description="Disordered" evidence="6">
    <location>
        <begin position="701"/>
        <end position="805"/>
    </location>
</feature>
<organism evidence="9 10">
    <name type="scientific">Hypsibius exemplaris</name>
    <name type="common">Freshwater tardigrade</name>
    <dbReference type="NCBI Taxonomy" id="2072580"/>
    <lineage>
        <taxon>Eukaryota</taxon>
        <taxon>Metazoa</taxon>
        <taxon>Ecdysozoa</taxon>
        <taxon>Tardigrada</taxon>
        <taxon>Eutardigrada</taxon>
        <taxon>Parachela</taxon>
        <taxon>Hypsibioidea</taxon>
        <taxon>Hypsibiidae</taxon>
        <taxon>Hypsibius</taxon>
    </lineage>
</organism>
<accession>A0A1W0XCW3</accession>
<feature type="compositionally biased region" description="Low complexity" evidence="6">
    <location>
        <begin position="1353"/>
        <end position="1364"/>
    </location>
</feature>
<feature type="compositionally biased region" description="Polar residues" evidence="6">
    <location>
        <begin position="107"/>
        <end position="140"/>
    </location>
</feature>
<feature type="compositionally biased region" description="Polar residues" evidence="6">
    <location>
        <begin position="728"/>
        <end position="748"/>
    </location>
</feature>
<dbReference type="SMART" id="SM00060">
    <property type="entry name" value="FN3"/>
    <property type="match status" value="3"/>
</dbReference>
<dbReference type="SUPFAM" id="SSF49265">
    <property type="entry name" value="Fibronectin type III"/>
    <property type="match status" value="2"/>
</dbReference>
<dbReference type="PROSITE" id="PS50002">
    <property type="entry name" value="SH3"/>
    <property type="match status" value="3"/>
</dbReference>
<dbReference type="EMBL" id="MTYJ01000003">
    <property type="protein sequence ID" value="OQV25325.1"/>
    <property type="molecule type" value="Genomic_DNA"/>
</dbReference>
<keyword evidence="10" id="KW-1185">Reference proteome</keyword>
<feature type="domain" description="SH3" evidence="7">
    <location>
        <begin position="1130"/>
        <end position="1200"/>
    </location>
</feature>
<evidence type="ECO:0000256" key="4">
    <source>
        <dbReference type="PROSITE-ProRule" id="PRU00192"/>
    </source>
</evidence>
<dbReference type="PANTHER" id="PTHR14234">
    <property type="entry name" value="RIM BINDING PROTEIN-RELATED"/>
    <property type="match status" value="1"/>
</dbReference>
<dbReference type="OrthoDB" id="4158657at2759"/>
<name>A0A1W0XCW3_HYPEX</name>
<feature type="domain" description="SH3" evidence="7">
    <location>
        <begin position="222"/>
        <end position="291"/>
    </location>
</feature>
<dbReference type="InterPro" id="IPR057884">
    <property type="entry name" value="FN3_RIM-BP1/2/3"/>
</dbReference>
<dbReference type="Gene3D" id="2.30.30.40">
    <property type="entry name" value="SH3 Domains"/>
    <property type="match status" value="3"/>
</dbReference>
<feature type="compositionally biased region" description="Low complexity" evidence="6">
    <location>
        <begin position="767"/>
        <end position="776"/>
    </location>
</feature>
<dbReference type="Gene3D" id="2.60.40.10">
    <property type="entry name" value="Immunoglobulins"/>
    <property type="match status" value="3"/>
</dbReference>
<comment type="caution">
    <text evidence="9">The sequence shown here is derived from an EMBL/GenBank/DDBJ whole genome shotgun (WGS) entry which is preliminary data.</text>
</comment>
<sequence length="1386" mass="153704">MFLLLVRLQALQDAVRLLLRPAGSSLTPRKCMREAAEKRKELELEYQEAKEQLREKQIEIKQLHKNEVVGKRKHQEVIESLESKLRELEKKCELQAVRFEELSLEMTSVQRQASRSRSLANMTTSEVQTSPESGTSTPDSALSGVKMVNGEGPRPAATTKPRLGHQKSDSGLVGSSLDESVSSRKDSATSFARSRQLLHPLSESVDRAVDAGSQGSDHHGQQKLSVFVSKFAYIPAKQSPNLDIRDSELELKKGEYVIVFGDMDEDGYYEGETLEGRRGLIPSNFVDRLPPEELVDFHASYPNNPAMQTTAAAATNQQRYNSTVFNVAHQQTANQFNSLSSNQPYAAAPARGPHFGNELRPDNTQHRHSQHQHQPSSSSLSSRPSDFNQKLPSAIASATRETGSEDPNVPAPSNLALEKQMHKSIMIGWSAAMAPPGFVETYNVYVNRERKTSVRANERCRALVEGIDLSSCHRVSVRTCTGAGRESLDSLCTILVGKDCPVMPSDVRVINITANSATVTWIPANTNYQHSIFVNEKEYAIVPPSSHRFIIPDLSSSTEYRVHVVPIVPRSTINYSSYLHACAQVGFKTLPDNVPDPPSTLQLESGPQDGTLLLTWAPVVPQRNCDVVGYAIYADGQKVQQIDSPTGDHALLDITRFQSAQLPRNLTVRTISSKNLSRDSPFLSVTEDVLLGQIKAVAQAQTEPPYSSSLLSQPPPPSQQQQQQQQLHTLSGTLPPSSYPSSFGPQNRQQQQQQQQQQNTVTFRDLPPQQQHQRGGPLPPPQQQQQQQLSRPPSGNHGDLYNNAGDDALTDILEEAEEEALMDMKRPLFDSFGRRILQPLRTAMRSLSRPFPLRNSRDMEFGGGGGGGPPPQMMLDGGPRFGGPPGGPWTNHRPMNRPFDGMSSGFQGPQSMGFNNARGLPGPGGPRDMRDPRNHDPGLRRYGGGGPDPYRSFYDEDFYRGGDHHQGRHMQSSFAMHERTSSLPQIEITKDDSFESMDSRHRAFSDREADDRGHGGRGMRSRYNSPPNDSAYRRQRSQSRDRFDDSARNRSQERYGGYVGNDHPSQYAPQQQNRRQQQQRPAKEIPAGRYEYPDEQPQSTSRMRNDSDAVDPRRLQGSYSLGGTLERKSKLVRLFRTNVDWNAATDSPNADAASEELSFKKNELIKISGHKDSDGYYKGELLNSGRHGLVPCNLVDKVDDEAIIRRYLGDDAFIEKAPRPSAMKGQKGPSSVVQNHLGNEGPPRKNPVRKMIAKYDYNASESPNPDFEKELSFKKGDVIFVSGMDDDGFYESELNGKRGLVPSNFLLDPTMESMGSVSDLPPPMLTRVPSLREPSTSRGPAPSNARQPNAPTQQQQQSSRSSLQANTTAQMHSSSGNAMQLPGSNR</sequence>
<feature type="compositionally biased region" description="Polar residues" evidence="6">
    <location>
        <begin position="1365"/>
        <end position="1386"/>
    </location>
</feature>
<feature type="compositionally biased region" description="Low complexity" evidence="6">
    <location>
        <begin position="783"/>
        <end position="794"/>
    </location>
</feature>
<dbReference type="GO" id="GO:0007274">
    <property type="term" value="P:neuromuscular synaptic transmission"/>
    <property type="evidence" value="ECO:0007669"/>
    <property type="project" value="TreeGrafter"/>
</dbReference>